<evidence type="ECO:0000259" key="2">
    <source>
        <dbReference type="Pfam" id="PF13386"/>
    </source>
</evidence>
<feature type="transmembrane region" description="Helical" evidence="1">
    <location>
        <begin position="165"/>
        <end position="186"/>
    </location>
</feature>
<evidence type="ECO:0000256" key="1">
    <source>
        <dbReference type="SAM" id="Phobius"/>
    </source>
</evidence>
<feature type="transmembrane region" description="Helical" evidence="1">
    <location>
        <begin position="80"/>
        <end position="102"/>
    </location>
</feature>
<name>A0ABS8C3Y2_9ALTE</name>
<dbReference type="PANTHER" id="PTHR42208">
    <property type="entry name" value="HEAVY METAL TRANSPORTER-RELATED"/>
    <property type="match status" value="1"/>
</dbReference>
<keyword evidence="1" id="KW-0812">Transmembrane</keyword>
<reference evidence="3 4" key="1">
    <citation type="submission" date="2021-10" db="EMBL/GenBank/DDBJ databases">
        <title>Alishewanella koreense sp. nov. isolated from seawater of southwestern coast in South Korea and the proposal for the reclassification of Rheinheimera perlucida and Rheinheimera tuosuensis as Arsukibacterium perlucida and Arsukibacterium tuosuensis.</title>
        <authorList>
            <person name="Kim K.H."/>
            <person name="Ruan W."/>
            <person name="Kim K.R."/>
            <person name="Baek J.H."/>
            <person name="Jeon C.O."/>
        </authorList>
    </citation>
    <scope>NUCLEOTIDE SEQUENCE [LARGE SCALE GENOMIC DNA]</scope>
    <source>
        <strain evidence="3 4">16-MA</strain>
    </source>
</reference>
<protein>
    <submittedName>
        <fullName evidence="3">Sulfite exporter TauE/SafE family protein</fullName>
    </submittedName>
</protein>
<dbReference type="InterPro" id="IPR039447">
    <property type="entry name" value="UreH-like_TM_dom"/>
</dbReference>
<keyword evidence="1" id="KW-1133">Transmembrane helix</keyword>
<organism evidence="3 4">
    <name type="scientific">Alishewanella maricola</name>
    <dbReference type="NCBI Taxonomy" id="2795740"/>
    <lineage>
        <taxon>Bacteria</taxon>
        <taxon>Pseudomonadati</taxon>
        <taxon>Pseudomonadota</taxon>
        <taxon>Gammaproteobacteria</taxon>
        <taxon>Alteromonadales</taxon>
        <taxon>Alteromonadaceae</taxon>
        <taxon>Alishewanella</taxon>
    </lineage>
</organism>
<keyword evidence="1" id="KW-0472">Membrane</keyword>
<evidence type="ECO:0000313" key="4">
    <source>
        <dbReference type="Proteomes" id="UP000633814"/>
    </source>
</evidence>
<feature type="transmembrane region" description="Helical" evidence="1">
    <location>
        <begin position="134"/>
        <end position="153"/>
    </location>
</feature>
<dbReference type="RefSeq" id="WP_226750973.1">
    <property type="nucleotide sequence ID" value="NZ_JAEINI020000004.1"/>
</dbReference>
<feature type="transmembrane region" description="Helical" evidence="1">
    <location>
        <begin position="6"/>
        <end position="33"/>
    </location>
</feature>
<dbReference type="Pfam" id="PF13386">
    <property type="entry name" value="DsbD_2"/>
    <property type="match status" value="1"/>
</dbReference>
<feature type="transmembrane region" description="Helical" evidence="1">
    <location>
        <begin position="198"/>
        <end position="219"/>
    </location>
</feature>
<keyword evidence="4" id="KW-1185">Reference proteome</keyword>
<accession>A0ABS8C3Y2</accession>
<evidence type="ECO:0000313" key="3">
    <source>
        <dbReference type="EMBL" id="MCB5226888.1"/>
    </source>
</evidence>
<gene>
    <name evidence="3" type="ORF">JAO78_008670</name>
</gene>
<dbReference type="PANTHER" id="PTHR42208:SF1">
    <property type="entry name" value="HEAVY METAL TRANSPORTER"/>
    <property type="match status" value="1"/>
</dbReference>
<dbReference type="EMBL" id="JAEINI020000004">
    <property type="protein sequence ID" value="MCB5226888.1"/>
    <property type="molecule type" value="Genomic_DNA"/>
</dbReference>
<feature type="domain" description="Urease accessory protein UreH-like transmembrane" evidence="2">
    <location>
        <begin position="7"/>
        <end position="213"/>
    </location>
</feature>
<feature type="transmembrane region" description="Helical" evidence="1">
    <location>
        <begin position="54"/>
        <end position="74"/>
    </location>
</feature>
<dbReference type="Proteomes" id="UP000633814">
    <property type="component" value="Unassembled WGS sequence"/>
</dbReference>
<comment type="caution">
    <text evidence="3">The sequence shown here is derived from an EMBL/GenBank/DDBJ whole genome shotgun (WGS) entry which is preliminary data.</text>
</comment>
<sequence>MNIDYVAALLIGFLGSSHCLVMCGGIVAALQFAMPAQSAWQKFRLQLLLSLGRLITYACFGGLVGYFGATAMGITGATFIGLRLLAGLLLLAMALYIARLWFGLTRLERAGQGLWRFIQPYTKRLLPLDSSGKALSYGMLWGFLPCGLVYSTLSWSLASGSASSGALIMLLFGVGTLPALLVFGSAANSLVKLKNQLWFRYSAALLLAVYGIYTIWLALHRLVF</sequence>
<proteinExistence type="predicted"/>